<sequence length="198" mass="21804">MAAAGFGPCLTMTVGFRRAAPPVFLLLPMASILVNAQYSASKCTCAVVCRRRPLRLPASGVLSPARLRFAAKCPRGPARNLQADHEWAAHSRENASGQWPLYWDRTSPIVLLGITPSTVLYCTLLATWSPVTIQYTRKQPSVRPPVIIVDTPRYAARIKYRERRIVGPNLSARVASVRGLVLGLVWAIQIAQSIIDSW</sequence>
<protein>
    <submittedName>
        <fullName evidence="2">Uncharacterized protein</fullName>
    </submittedName>
</protein>
<feature type="chain" id="PRO_5016004213" evidence="1">
    <location>
        <begin position="37"/>
        <end position="198"/>
    </location>
</feature>
<dbReference type="Proteomes" id="UP000244855">
    <property type="component" value="Unassembled WGS sequence"/>
</dbReference>
<feature type="signal peptide" evidence="1">
    <location>
        <begin position="1"/>
        <end position="36"/>
    </location>
</feature>
<organism evidence="2 3">
    <name type="scientific">Periconia macrospinosa</name>
    <dbReference type="NCBI Taxonomy" id="97972"/>
    <lineage>
        <taxon>Eukaryota</taxon>
        <taxon>Fungi</taxon>
        <taxon>Dikarya</taxon>
        <taxon>Ascomycota</taxon>
        <taxon>Pezizomycotina</taxon>
        <taxon>Dothideomycetes</taxon>
        <taxon>Pleosporomycetidae</taxon>
        <taxon>Pleosporales</taxon>
        <taxon>Massarineae</taxon>
        <taxon>Periconiaceae</taxon>
        <taxon>Periconia</taxon>
    </lineage>
</organism>
<accession>A0A2V1D9E0</accession>
<dbReference type="AlphaFoldDB" id="A0A2V1D9E0"/>
<name>A0A2V1D9E0_9PLEO</name>
<evidence type="ECO:0000313" key="2">
    <source>
        <dbReference type="EMBL" id="PVH93789.1"/>
    </source>
</evidence>
<keyword evidence="1" id="KW-0732">Signal</keyword>
<evidence type="ECO:0000313" key="3">
    <source>
        <dbReference type="Proteomes" id="UP000244855"/>
    </source>
</evidence>
<dbReference type="EMBL" id="KZ805567">
    <property type="protein sequence ID" value="PVH93789.1"/>
    <property type="molecule type" value="Genomic_DNA"/>
</dbReference>
<gene>
    <name evidence="2" type="ORF">DM02DRAFT_634246</name>
</gene>
<proteinExistence type="predicted"/>
<evidence type="ECO:0000256" key="1">
    <source>
        <dbReference type="SAM" id="SignalP"/>
    </source>
</evidence>
<keyword evidence="3" id="KW-1185">Reference proteome</keyword>
<reference evidence="2 3" key="1">
    <citation type="journal article" date="2018" name="Sci. Rep.">
        <title>Comparative genomics provides insights into the lifestyle and reveals functional heterogeneity of dark septate endophytic fungi.</title>
        <authorList>
            <person name="Knapp D.G."/>
            <person name="Nemeth J.B."/>
            <person name="Barry K."/>
            <person name="Hainaut M."/>
            <person name="Henrissat B."/>
            <person name="Johnson J."/>
            <person name="Kuo A."/>
            <person name="Lim J.H.P."/>
            <person name="Lipzen A."/>
            <person name="Nolan M."/>
            <person name="Ohm R.A."/>
            <person name="Tamas L."/>
            <person name="Grigoriev I.V."/>
            <person name="Spatafora J.W."/>
            <person name="Nagy L.G."/>
            <person name="Kovacs G.M."/>
        </authorList>
    </citation>
    <scope>NUCLEOTIDE SEQUENCE [LARGE SCALE GENOMIC DNA]</scope>
    <source>
        <strain evidence="2 3">DSE2036</strain>
    </source>
</reference>